<dbReference type="Proteomes" id="UP000217154">
    <property type="component" value="Chromosome"/>
</dbReference>
<reference evidence="1 2" key="1">
    <citation type="submission" date="2017-09" db="EMBL/GenBank/DDBJ databases">
        <title>The diverse metabolic capabilities of V. boronicumulans make it an excellent choice for continued studies on novel biodegradation.</title>
        <authorList>
            <person name="Sun S."/>
        </authorList>
    </citation>
    <scope>NUCLEOTIDE SEQUENCE [LARGE SCALE GENOMIC DNA]</scope>
    <source>
        <strain evidence="1 2">J1</strain>
    </source>
</reference>
<accession>A0A250DJX2</accession>
<evidence type="ECO:0000313" key="2">
    <source>
        <dbReference type="Proteomes" id="UP000217154"/>
    </source>
</evidence>
<dbReference type="AlphaFoldDB" id="A0A250DJX2"/>
<dbReference type="RefSeq" id="WP_095745147.1">
    <property type="nucleotide sequence ID" value="NZ_CP023284.1"/>
</dbReference>
<name>A0A250DJX2_9BURK</name>
<organism evidence="1 2">
    <name type="scientific">Variovorax boronicumulans</name>
    <dbReference type="NCBI Taxonomy" id="436515"/>
    <lineage>
        <taxon>Bacteria</taxon>
        <taxon>Pseudomonadati</taxon>
        <taxon>Pseudomonadota</taxon>
        <taxon>Betaproteobacteria</taxon>
        <taxon>Burkholderiales</taxon>
        <taxon>Comamonadaceae</taxon>
        <taxon>Variovorax</taxon>
    </lineage>
</organism>
<dbReference type="KEGG" id="vbo:CKY39_16120"/>
<sequence length="118" mass="12930">MKRRTSTAAMAAGETEQRRPGITKFIADLRKRNPALTESQARTQAKAIWTSTQTVADVAGQGGRRRVAIDRDVLLSIAVQAPLPGQELTALYIRLPYDRDASLVLVDTTQLKRLEGGL</sequence>
<evidence type="ECO:0000313" key="1">
    <source>
        <dbReference type="EMBL" id="ATA54564.1"/>
    </source>
</evidence>
<proteinExistence type="predicted"/>
<gene>
    <name evidence="1" type="ORF">CKY39_16120</name>
</gene>
<dbReference type="EMBL" id="CP023284">
    <property type="protein sequence ID" value="ATA54564.1"/>
    <property type="molecule type" value="Genomic_DNA"/>
</dbReference>
<protein>
    <submittedName>
        <fullName evidence="1">Uncharacterized protein</fullName>
    </submittedName>
</protein>